<evidence type="ECO:0000256" key="3">
    <source>
        <dbReference type="SAM" id="Phobius"/>
    </source>
</evidence>
<name>A0A4P6ZF69_9FLAO</name>
<dbReference type="GO" id="GO:0016810">
    <property type="term" value="F:hydrolase activity, acting on carbon-nitrogen (but not peptide) bonds"/>
    <property type="evidence" value="ECO:0007669"/>
    <property type="project" value="InterPro"/>
</dbReference>
<dbReference type="GO" id="GO:0005576">
    <property type="term" value="C:extracellular region"/>
    <property type="evidence" value="ECO:0007669"/>
    <property type="project" value="UniProtKB-SubCell"/>
</dbReference>
<dbReference type="CDD" id="cd10918">
    <property type="entry name" value="CE4_NodB_like_5s_6s"/>
    <property type="match status" value="1"/>
</dbReference>
<evidence type="ECO:0000256" key="1">
    <source>
        <dbReference type="ARBA" id="ARBA00004613"/>
    </source>
</evidence>
<dbReference type="PANTHER" id="PTHR34216:SF3">
    <property type="entry name" value="POLY-BETA-1,6-N-ACETYL-D-GLUCOSAMINE N-DEACETYLASE"/>
    <property type="match status" value="1"/>
</dbReference>
<organism evidence="5 6">
    <name type="scientific">Chryseobacterium salivictor</name>
    <dbReference type="NCBI Taxonomy" id="2547600"/>
    <lineage>
        <taxon>Bacteria</taxon>
        <taxon>Pseudomonadati</taxon>
        <taxon>Bacteroidota</taxon>
        <taxon>Flavobacteriia</taxon>
        <taxon>Flavobacteriales</taxon>
        <taxon>Weeksellaceae</taxon>
        <taxon>Chryseobacterium group</taxon>
        <taxon>Chryseobacterium</taxon>
    </lineage>
</organism>
<sequence length="251" mass="29954">MIFFAILLGLFFSYFRIYLYFFPRKRLTILMYHKVEKEGDTELTVSAENLEKQFKYIKEKAYRSVFFKEIHSEFRKKIIITFDDGYYNNYEFLPSLLQKYDLKATIFISTSFIENGYDENKMMGFEDLKKLSSNFFEIALHSHSHQNFRTLSNSEIENDLKLNMQILESHQIQYSKVLAYPYGKYPKNGAEQEKLFHTLKKLGIDFAVRIGNKINYFPNAKPYELCRIDIKGEDSLQRFKLKLILGKLKLF</sequence>
<dbReference type="GO" id="GO:0005975">
    <property type="term" value="P:carbohydrate metabolic process"/>
    <property type="evidence" value="ECO:0007669"/>
    <property type="project" value="InterPro"/>
</dbReference>
<evidence type="ECO:0000259" key="4">
    <source>
        <dbReference type="PROSITE" id="PS51677"/>
    </source>
</evidence>
<dbReference type="InterPro" id="IPR011330">
    <property type="entry name" value="Glyco_hydro/deAcase_b/a-brl"/>
</dbReference>
<proteinExistence type="predicted"/>
<keyword evidence="2" id="KW-0732">Signal</keyword>
<dbReference type="EC" id="3.5.1.-" evidence="5"/>
<feature type="domain" description="NodB homology" evidence="4">
    <location>
        <begin position="76"/>
        <end position="251"/>
    </location>
</feature>
<evidence type="ECO:0000313" key="6">
    <source>
        <dbReference type="Proteomes" id="UP000294419"/>
    </source>
</evidence>
<keyword evidence="3" id="KW-0472">Membrane</keyword>
<dbReference type="KEGG" id="csal:NBC122_01350"/>
<keyword evidence="6" id="KW-1185">Reference proteome</keyword>
<dbReference type="Gene3D" id="3.20.20.370">
    <property type="entry name" value="Glycoside hydrolase/deacetylase"/>
    <property type="match status" value="1"/>
</dbReference>
<dbReference type="InterPro" id="IPR051398">
    <property type="entry name" value="Polysacch_Deacetylase"/>
</dbReference>
<dbReference type="InterPro" id="IPR002509">
    <property type="entry name" value="NODB_dom"/>
</dbReference>
<dbReference type="PANTHER" id="PTHR34216">
    <property type="match status" value="1"/>
</dbReference>
<feature type="transmembrane region" description="Helical" evidence="3">
    <location>
        <begin position="6"/>
        <end position="22"/>
    </location>
</feature>
<protein>
    <submittedName>
        <fullName evidence="5">Poly-beta-1,6-N-acetyl-D-glucosamine N-deacetylase</fullName>
        <ecNumber evidence="5">3.5.1.-</ecNumber>
    </submittedName>
</protein>
<dbReference type="PROSITE" id="PS51677">
    <property type="entry name" value="NODB"/>
    <property type="match status" value="1"/>
</dbReference>
<keyword evidence="3" id="KW-1133">Transmembrane helix</keyword>
<accession>A0A4P6ZF69</accession>
<dbReference type="Pfam" id="PF01522">
    <property type="entry name" value="Polysacc_deac_1"/>
    <property type="match status" value="1"/>
</dbReference>
<evidence type="ECO:0000256" key="2">
    <source>
        <dbReference type="ARBA" id="ARBA00022729"/>
    </source>
</evidence>
<keyword evidence="3" id="KW-0812">Transmembrane</keyword>
<dbReference type="Proteomes" id="UP000294419">
    <property type="component" value="Chromosome"/>
</dbReference>
<gene>
    <name evidence="5" type="primary">pgaB</name>
    <name evidence="5" type="ORF">NBC122_01350</name>
</gene>
<dbReference type="EMBL" id="CP037954">
    <property type="protein sequence ID" value="QBO58177.1"/>
    <property type="molecule type" value="Genomic_DNA"/>
</dbReference>
<dbReference type="SUPFAM" id="SSF88713">
    <property type="entry name" value="Glycoside hydrolase/deacetylase"/>
    <property type="match status" value="1"/>
</dbReference>
<dbReference type="AlphaFoldDB" id="A0A4P6ZF69"/>
<comment type="subcellular location">
    <subcellularLocation>
        <location evidence="1">Secreted</location>
    </subcellularLocation>
</comment>
<dbReference type="OrthoDB" id="9778320at2"/>
<evidence type="ECO:0000313" key="5">
    <source>
        <dbReference type="EMBL" id="QBO58177.1"/>
    </source>
</evidence>
<reference evidence="5 6" key="1">
    <citation type="submission" date="2019-03" db="EMBL/GenBank/DDBJ databases">
        <authorList>
            <person name="Kim H."/>
            <person name="Yu S.-M."/>
        </authorList>
    </citation>
    <scope>NUCLEOTIDE SEQUENCE [LARGE SCALE GENOMIC DNA]</scope>
    <source>
        <strain evidence="5 6">NBC122</strain>
    </source>
</reference>
<keyword evidence="5" id="KW-0378">Hydrolase</keyword>